<dbReference type="Pfam" id="PF00106">
    <property type="entry name" value="adh_short"/>
    <property type="match status" value="1"/>
</dbReference>
<dbReference type="PROSITE" id="PS00061">
    <property type="entry name" value="ADH_SHORT"/>
    <property type="match status" value="1"/>
</dbReference>
<proteinExistence type="inferred from homology"/>
<dbReference type="Gene3D" id="3.40.50.720">
    <property type="entry name" value="NAD(P)-binding Rossmann-like Domain"/>
    <property type="match status" value="1"/>
</dbReference>
<dbReference type="PANTHER" id="PTHR42760">
    <property type="entry name" value="SHORT-CHAIN DEHYDROGENASES/REDUCTASES FAMILY MEMBER"/>
    <property type="match status" value="1"/>
</dbReference>
<dbReference type="InterPro" id="IPR002347">
    <property type="entry name" value="SDR_fam"/>
</dbReference>
<name>A0A4R5DMD1_9ACTN</name>
<feature type="region of interest" description="Disordered" evidence="2">
    <location>
        <begin position="253"/>
        <end position="275"/>
    </location>
</feature>
<dbReference type="CDD" id="cd05233">
    <property type="entry name" value="SDR_c"/>
    <property type="match status" value="1"/>
</dbReference>
<evidence type="ECO:0000256" key="1">
    <source>
        <dbReference type="ARBA" id="ARBA00006484"/>
    </source>
</evidence>
<reference evidence="3 4" key="1">
    <citation type="submission" date="2019-03" db="EMBL/GenBank/DDBJ databases">
        <title>Draft genome sequences of novel Actinobacteria.</title>
        <authorList>
            <person name="Sahin N."/>
            <person name="Ay H."/>
            <person name="Saygin H."/>
        </authorList>
    </citation>
    <scope>NUCLEOTIDE SEQUENCE [LARGE SCALE GENOMIC DNA]</scope>
    <source>
        <strain evidence="3 4">5K138</strain>
    </source>
</reference>
<keyword evidence="4" id="KW-1185">Reference proteome</keyword>
<dbReference type="PANTHER" id="PTHR42760:SF40">
    <property type="entry name" value="3-OXOACYL-[ACYL-CARRIER-PROTEIN] REDUCTASE, CHLOROPLASTIC"/>
    <property type="match status" value="1"/>
</dbReference>
<dbReference type="InParanoid" id="A0A4R5DMD1"/>
<dbReference type="SUPFAM" id="SSF51735">
    <property type="entry name" value="NAD(P)-binding Rossmann-fold domains"/>
    <property type="match status" value="1"/>
</dbReference>
<dbReference type="RefSeq" id="WP_131893439.1">
    <property type="nucleotide sequence ID" value="NZ_SMKZ01000009.1"/>
</dbReference>
<accession>A0A4R5DMD1</accession>
<protein>
    <submittedName>
        <fullName evidence="3">SDR family oxidoreductase</fullName>
    </submittedName>
</protein>
<dbReference type="PRINTS" id="PR00081">
    <property type="entry name" value="GDHRDH"/>
</dbReference>
<organism evidence="3 4">
    <name type="scientific">Jiangella asiatica</name>
    <dbReference type="NCBI Taxonomy" id="2530372"/>
    <lineage>
        <taxon>Bacteria</taxon>
        <taxon>Bacillati</taxon>
        <taxon>Actinomycetota</taxon>
        <taxon>Actinomycetes</taxon>
        <taxon>Jiangellales</taxon>
        <taxon>Jiangellaceae</taxon>
        <taxon>Jiangella</taxon>
    </lineage>
</organism>
<evidence type="ECO:0000313" key="3">
    <source>
        <dbReference type="EMBL" id="TDE11833.1"/>
    </source>
</evidence>
<sequence>MHSTPERRLGSMAGRVALVTGASSGIGAAIAREFVAAGARVHGAARRADAIVEQVGADAVARERCVPHALDVGDPVAVDDLAARLHAEDPVDTLVCAAGFNVTDRRLAQLTNEAWDELVRVNLSGTFYVLRAVLDQLRERQGDLVVISSVAGSWPDHSGPGYGATKSGLLGLARGAGIDEHANGVRVSTILPGIVNTPILDDRPVPPSPELREWCVQPEDVAAACLCAVTLPARANIAEMTIVATRLQSLGKTQNANPQLPEEVSPHGTGVRQIG</sequence>
<dbReference type="OrthoDB" id="9797538at2"/>
<evidence type="ECO:0000313" key="4">
    <source>
        <dbReference type="Proteomes" id="UP000294739"/>
    </source>
</evidence>
<evidence type="ECO:0000256" key="2">
    <source>
        <dbReference type="SAM" id="MobiDB-lite"/>
    </source>
</evidence>
<dbReference type="InterPro" id="IPR036291">
    <property type="entry name" value="NAD(P)-bd_dom_sf"/>
</dbReference>
<dbReference type="AlphaFoldDB" id="A0A4R5DMD1"/>
<dbReference type="Proteomes" id="UP000294739">
    <property type="component" value="Unassembled WGS sequence"/>
</dbReference>
<dbReference type="InterPro" id="IPR020904">
    <property type="entry name" value="Sc_DH/Rdtase_CS"/>
</dbReference>
<dbReference type="GO" id="GO:0016616">
    <property type="term" value="F:oxidoreductase activity, acting on the CH-OH group of donors, NAD or NADP as acceptor"/>
    <property type="evidence" value="ECO:0007669"/>
    <property type="project" value="TreeGrafter"/>
</dbReference>
<comment type="similarity">
    <text evidence="1">Belongs to the short-chain dehydrogenases/reductases (SDR) family.</text>
</comment>
<gene>
    <name evidence="3" type="ORF">E1269_08705</name>
</gene>
<comment type="caution">
    <text evidence="3">The sequence shown here is derived from an EMBL/GenBank/DDBJ whole genome shotgun (WGS) entry which is preliminary data.</text>
</comment>
<dbReference type="GO" id="GO:0030497">
    <property type="term" value="P:fatty acid elongation"/>
    <property type="evidence" value="ECO:0007669"/>
    <property type="project" value="TreeGrafter"/>
</dbReference>
<dbReference type="EMBL" id="SMKZ01000009">
    <property type="protein sequence ID" value="TDE11833.1"/>
    <property type="molecule type" value="Genomic_DNA"/>
</dbReference>